<dbReference type="PANTHER" id="PTHR33121">
    <property type="entry name" value="CYCLIC DI-GMP PHOSPHODIESTERASE PDEF"/>
    <property type="match status" value="1"/>
</dbReference>
<protein>
    <submittedName>
        <fullName evidence="2">Signal peptide protein</fullName>
    </submittedName>
</protein>
<dbReference type="STRING" id="75906.THERU_04105"/>
<dbReference type="Gene3D" id="3.20.20.450">
    <property type="entry name" value="EAL domain"/>
    <property type="match status" value="1"/>
</dbReference>
<sequence length="354" mass="40643">MRCQNCTTTPKSPQNIKKIVVFASHEYMLKKIYNIYKDIFNVEYFNDYVICNVDFDYFIENISNSKEFTQLELENINILPLELYEDLNFATIKKYKSLSYYISLYHSSDLKWILDNESIVTYFQPIVSCDNLEIVAYECLSRGIKQDGTVMPPNLMFESARKTGMLFNLDRLCRVKALKNAKSKNIQKDIFINFAPTSIYNPEFCLRDTVNTALELNLDPSKIVFEVIESEKVEKFEHLTNIINFYRSRGFRVALDYVGSGYSGLNQLVQLNPDVIKIDVELVRDIDKNPVKRAVVSSIVQIATEIGAKTLAEGIETKDEFNVVKTLGVNLAQGYLFGKPSPEPLRSLGDIRLD</sequence>
<organism evidence="3">
    <name type="scientific">Thermocrinis ruber</name>
    <dbReference type="NCBI Taxonomy" id="75906"/>
    <lineage>
        <taxon>Bacteria</taxon>
        <taxon>Pseudomonadati</taxon>
        <taxon>Aquificota</taxon>
        <taxon>Aquificia</taxon>
        <taxon>Aquificales</taxon>
        <taxon>Aquificaceae</taxon>
        <taxon>Thermocrinis</taxon>
    </lineage>
</organism>
<dbReference type="PANTHER" id="PTHR33121:SF76">
    <property type="entry name" value="SIGNALING PROTEIN"/>
    <property type="match status" value="1"/>
</dbReference>
<dbReference type="PROSITE" id="PS50883">
    <property type="entry name" value="EAL"/>
    <property type="match status" value="1"/>
</dbReference>
<keyword evidence="3" id="KW-1185">Reference proteome</keyword>
<dbReference type="Pfam" id="PF00563">
    <property type="entry name" value="EAL"/>
    <property type="match status" value="1"/>
</dbReference>
<dbReference type="SMART" id="SM00052">
    <property type="entry name" value="EAL"/>
    <property type="match status" value="1"/>
</dbReference>
<gene>
    <name evidence="2" type="ORF">THERU_04105</name>
</gene>
<dbReference type="SUPFAM" id="SSF141868">
    <property type="entry name" value="EAL domain-like"/>
    <property type="match status" value="1"/>
</dbReference>
<name>W0DCH2_9AQUI</name>
<dbReference type="EMBL" id="CP007028">
    <property type="protein sequence ID" value="AHE95996.1"/>
    <property type="molecule type" value="Genomic_DNA"/>
</dbReference>
<dbReference type="GO" id="GO:0071111">
    <property type="term" value="F:cyclic-guanylate-specific phosphodiesterase activity"/>
    <property type="evidence" value="ECO:0007669"/>
    <property type="project" value="InterPro"/>
</dbReference>
<reference evidence="2 3" key="1">
    <citation type="submission" date="2013-12" db="EMBL/GenBank/DDBJ databases">
        <authorList>
            <consortium name="DOE Joint Genome Institute"/>
            <person name="Eisen J."/>
            <person name="Huntemann M."/>
            <person name="Han J."/>
            <person name="Chen A."/>
            <person name="Kyrpides N."/>
            <person name="Mavromatis K."/>
            <person name="Markowitz V."/>
            <person name="Palaniappan K."/>
            <person name="Ivanova N."/>
            <person name="Schaumberg A."/>
            <person name="Pati A."/>
            <person name="Liolios K."/>
            <person name="Nordberg H.P."/>
            <person name="Cantor M.N."/>
            <person name="Hua S.X."/>
            <person name="Woyke T."/>
        </authorList>
    </citation>
    <scope>NUCLEOTIDE SEQUENCE [LARGE SCALE GENOMIC DNA]</scope>
    <source>
        <strain evidence="2 3">DSM 23557</strain>
    </source>
</reference>
<dbReference type="KEGG" id="trd:THERU_04105"/>
<accession>W0DCH2</accession>
<dbReference type="CDD" id="cd01948">
    <property type="entry name" value="EAL"/>
    <property type="match status" value="1"/>
</dbReference>
<dbReference type="InterPro" id="IPR035919">
    <property type="entry name" value="EAL_sf"/>
</dbReference>
<dbReference type="InterPro" id="IPR050706">
    <property type="entry name" value="Cyclic-di-GMP_PDE-like"/>
</dbReference>
<dbReference type="OrthoDB" id="7057390at2"/>
<evidence type="ECO:0000313" key="3">
    <source>
        <dbReference type="Proteomes" id="UP000018914"/>
    </source>
</evidence>
<dbReference type="eggNOG" id="COG2200">
    <property type="taxonomic scope" value="Bacteria"/>
</dbReference>
<proteinExistence type="predicted"/>
<dbReference type="RefSeq" id="WP_038532099.1">
    <property type="nucleotide sequence ID" value="NZ_CP007028.1"/>
</dbReference>
<dbReference type="Proteomes" id="UP000018914">
    <property type="component" value="Chromosome"/>
</dbReference>
<dbReference type="InterPro" id="IPR001633">
    <property type="entry name" value="EAL_dom"/>
</dbReference>
<dbReference type="AlphaFoldDB" id="W0DCH2"/>
<dbReference type="HOGENOM" id="CLU_000445_70_0_0"/>
<evidence type="ECO:0000313" key="2">
    <source>
        <dbReference type="EMBL" id="AHE95996.1"/>
    </source>
</evidence>
<evidence type="ECO:0000259" key="1">
    <source>
        <dbReference type="PROSITE" id="PS50883"/>
    </source>
</evidence>
<feature type="domain" description="EAL" evidence="1">
    <location>
        <begin position="103"/>
        <end position="354"/>
    </location>
</feature>